<evidence type="ECO:0000313" key="1">
    <source>
        <dbReference type="EMBL" id="CAJ1955544.1"/>
    </source>
</evidence>
<accession>A0AA86VDL0</accession>
<reference evidence="1" key="1">
    <citation type="submission" date="2023-10" db="EMBL/GenBank/DDBJ databases">
        <authorList>
            <person name="Domelevo Entfellner J.-B."/>
        </authorList>
    </citation>
    <scope>NUCLEOTIDE SEQUENCE</scope>
</reference>
<gene>
    <name evidence="1" type="ORF">AYBTSS11_LOCUS16183</name>
</gene>
<dbReference type="Gramene" id="rna-AYBTSS11_LOCUS16183">
    <property type="protein sequence ID" value="CAJ1955544.1"/>
    <property type="gene ID" value="gene-AYBTSS11_LOCUS16183"/>
</dbReference>
<dbReference type="Proteomes" id="UP001189624">
    <property type="component" value="Chromosome 5"/>
</dbReference>
<name>A0AA86VDL0_9FABA</name>
<protein>
    <submittedName>
        <fullName evidence="1">Uncharacterized protein</fullName>
    </submittedName>
</protein>
<proteinExistence type="predicted"/>
<keyword evidence="2" id="KW-1185">Reference proteome</keyword>
<sequence>MGAASPINKNGASISHKVIGTPISTRFAEYRQIFSLRKGYFYLGTPRKKGLYAIGKYEQQRKSK</sequence>
<evidence type="ECO:0000313" key="2">
    <source>
        <dbReference type="Proteomes" id="UP001189624"/>
    </source>
</evidence>
<dbReference type="EMBL" id="OY731402">
    <property type="protein sequence ID" value="CAJ1955544.1"/>
    <property type="molecule type" value="Genomic_DNA"/>
</dbReference>
<dbReference type="AlphaFoldDB" id="A0AA86VDL0"/>
<organism evidence="1 2">
    <name type="scientific">Sphenostylis stenocarpa</name>
    <dbReference type="NCBI Taxonomy" id="92480"/>
    <lineage>
        <taxon>Eukaryota</taxon>
        <taxon>Viridiplantae</taxon>
        <taxon>Streptophyta</taxon>
        <taxon>Embryophyta</taxon>
        <taxon>Tracheophyta</taxon>
        <taxon>Spermatophyta</taxon>
        <taxon>Magnoliopsida</taxon>
        <taxon>eudicotyledons</taxon>
        <taxon>Gunneridae</taxon>
        <taxon>Pentapetalae</taxon>
        <taxon>rosids</taxon>
        <taxon>fabids</taxon>
        <taxon>Fabales</taxon>
        <taxon>Fabaceae</taxon>
        <taxon>Papilionoideae</taxon>
        <taxon>50 kb inversion clade</taxon>
        <taxon>NPAAA clade</taxon>
        <taxon>indigoferoid/millettioid clade</taxon>
        <taxon>Phaseoleae</taxon>
        <taxon>Sphenostylis</taxon>
    </lineage>
</organism>